<accession>A0A8T3DIT8</accession>
<feature type="compositionally biased region" description="Basic and acidic residues" evidence="1">
    <location>
        <begin position="449"/>
        <end position="461"/>
    </location>
</feature>
<reference evidence="2" key="1">
    <citation type="submission" date="2021-01" db="EMBL/GenBank/DDBJ databases">
        <authorList>
            <person name="Zahm M."/>
            <person name="Roques C."/>
            <person name="Cabau C."/>
            <person name="Klopp C."/>
            <person name="Donnadieu C."/>
            <person name="Jouanno E."/>
            <person name="Lampietro C."/>
            <person name="Louis A."/>
            <person name="Herpin A."/>
            <person name="Echchiki A."/>
            <person name="Berthelot C."/>
            <person name="Parey E."/>
            <person name="Roest-Crollius H."/>
            <person name="Braasch I."/>
            <person name="Postlethwait J."/>
            <person name="Bobe J."/>
            <person name="Montfort J."/>
            <person name="Bouchez O."/>
            <person name="Begum T."/>
            <person name="Mejri S."/>
            <person name="Adams A."/>
            <person name="Chen W.-J."/>
            <person name="Guiguen Y."/>
        </authorList>
    </citation>
    <scope>NUCLEOTIDE SEQUENCE</scope>
    <source>
        <tissue evidence="2">Blood</tissue>
    </source>
</reference>
<feature type="compositionally biased region" description="Polar residues" evidence="1">
    <location>
        <begin position="314"/>
        <end position="329"/>
    </location>
</feature>
<feature type="compositionally biased region" description="Polar residues" evidence="1">
    <location>
        <begin position="264"/>
        <end position="275"/>
    </location>
</feature>
<keyword evidence="3" id="KW-1185">Reference proteome</keyword>
<feature type="region of interest" description="Disordered" evidence="1">
    <location>
        <begin position="64"/>
        <end position="140"/>
    </location>
</feature>
<feature type="compositionally biased region" description="Basic and acidic residues" evidence="1">
    <location>
        <begin position="33"/>
        <end position="42"/>
    </location>
</feature>
<feature type="compositionally biased region" description="Low complexity" evidence="1">
    <location>
        <begin position="244"/>
        <end position="258"/>
    </location>
</feature>
<name>A0A8T3DIT8_9TELE</name>
<evidence type="ECO:0000313" key="2">
    <source>
        <dbReference type="EMBL" id="KAI1894245.1"/>
    </source>
</evidence>
<feature type="compositionally biased region" description="Polar residues" evidence="1">
    <location>
        <begin position="192"/>
        <end position="205"/>
    </location>
</feature>
<feature type="region of interest" description="Disordered" evidence="1">
    <location>
        <begin position="1"/>
        <end position="50"/>
    </location>
</feature>
<proteinExistence type="predicted"/>
<feature type="region of interest" description="Disordered" evidence="1">
    <location>
        <begin position="434"/>
        <end position="483"/>
    </location>
</feature>
<feature type="compositionally biased region" description="Low complexity" evidence="1">
    <location>
        <begin position="1"/>
        <end position="16"/>
    </location>
</feature>
<dbReference type="AlphaFoldDB" id="A0A8T3DIT8"/>
<feature type="compositionally biased region" description="Polar residues" evidence="1">
    <location>
        <begin position="396"/>
        <end position="408"/>
    </location>
</feature>
<feature type="compositionally biased region" description="Basic and acidic residues" evidence="1">
    <location>
        <begin position="64"/>
        <end position="123"/>
    </location>
</feature>
<feature type="compositionally biased region" description="Low complexity" evidence="1">
    <location>
        <begin position="124"/>
        <end position="137"/>
    </location>
</feature>
<feature type="compositionally biased region" description="Basic and acidic residues" evidence="1">
    <location>
        <begin position="276"/>
        <end position="295"/>
    </location>
</feature>
<feature type="compositionally biased region" description="Basic and acidic residues" evidence="1">
    <location>
        <begin position="386"/>
        <end position="395"/>
    </location>
</feature>
<feature type="compositionally biased region" description="Basic and acidic residues" evidence="1">
    <location>
        <begin position="351"/>
        <end position="365"/>
    </location>
</feature>
<gene>
    <name evidence="2" type="ORF">AGOR_G00113830</name>
</gene>
<evidence type="ECO:0000313" key="3">
    <source>
        <dbReference type="Proteomes" id="UP000829720"/>
    </source>
</evidence>
<protein>
    <submittedName>
        <fullName evidence="2">Uncharacterized protein</fullName>
    </submittedName>
</protein>
<feature type="region of interest" description="Disordered" evidence="1">
    <location>
        <begin position="161"/>
        <end position="408"/>
    </location>
</feature>
<dbReference type="Proteomes" id="UP000829720">
    <property type="component" value="Unassembled WGS sequence"/>
</dbReference>
<organism evidence="2 3">
    <name type="scientific">Albula goreensis</name>
    <dbReference type="NCBI Taxonomy" id="1534307"/>
    <lineage>
        <taxon>Eukaryota</taxon>
        <taxon>Metazoa</taxon>
        <taxon>Chordata</taxon>
        <taxon>Craniata</taxon>
        <taxon>Vertebrata</taxon>
        <taxon>Euteleostomi</taxon>
        <taxon>Actinopterygii</taxon>
        <taxon>Neopterygii</taxon>
        <taxon>Teleostei</taxon>
        <taxon>Albuliformes</taxon>
        <taxon>Albulidae</taxon>
        <taxon>Albula</taxon>
    </lineage>
</organism>
<dbReference type="OrthoDB" id="9832446at2759"/>
<feature type="compositionally biased region" description="Polar residues" evidence="1">
    <location>
        <begin position="22"/>
        <end position="32"/>
    </location>
</feature>
<comment type="caution">
    <text evidence="2">The sequence shown here is derived from an EMBL/GenBank/DDBJ whole genome shotgun (WGS) entry which is preliminary data.</text>
</comment>
<dbReference type="EMBL" id="JAERUA010000010">
    <property type="protein sequence ID" value="KAI1894245.1"/>
    <property type="molecule type" value="Genomic_DNA"/>
</dbReference>
<feature type="compositionally biased region" description="Polar residues" evidence="1">
    <location>
        <begin position="218"/>
        <end position="239"/>
    </location>
</feature>
<feature type="compositionally biased region" description="Polar residues" evidence="1">
    <location>
        <begin position="368"/>
        <end position="385"/>
    </location>
</feature>
<feature type="compositionally biased region" description="Basic and acidic residues" evidence="1">
    <location>
        <begin position="330"/>
        <end position="342"/>
    </location>
</feature>
<evidence type="ECO:0000256" key="1">
    <source>
        <dbReference type="SAM" id="MobiDB-lite"/>
    </source>
</evidence>
<sequence length="508" mass="56235">MLQRSSRLRSSLIFRSSKLEESNSQALKSASGSDHKENPKEDEGNDLLKSSVVAQILEKRRSVREPFDWSSHKRTALDETKDPQSKETSEESLSEKTLKDSVHKEQPKPLEREQLDIAPKEKSTNSSSVESLTSTTSFLNMNDPEVRLQYFKELAAKRKAAKIPMESVSAAPDVSENLTDRNVKTPGISANLPDTTLTKKPSISITPADPVLKKQEVSAATDSINQSHTSIRKTSQSDLKQQDSKLSSDMSKSPSPVSLKEDILNQSKGSHNYNISRDKGLYSDATDTQKHELKKASSHTASIMTINEPGKSLQIDTKSSLSLNQTDSSVDGKAREVMKDPTQKLVSPFGTKDKTVAAREAEDISAKAGSQSNTEAGQTLKAGTSHSKEEKDDQRSSTSKVGQSRYQASTSSLIYSSNLRDDTKVILEQISASNQSRMEQAKKAVSSTDEDKMGESDKNVDTRPNPYLAKSRFQRTPLPNPQDRDVLLKKMENMRKEKKVYSRFEMGS</sequence>